<dbReference type="InterPro" id="IPR037523">
    <property type="entry name" value="VOC_core"/>
</dbReference>
<organism evidence="2 3">
    <name type="scientific">Alkalicoccobacillus gibsonii</name>
    <dbReference type="NCBI Taxonomy" id="79881"/>
    <lineage>
        <taxon>Bacteria</taxon>
        <taxon>Bacillati</taxon>
        <taxon>Bacillota</taxon>
        <taxon>Bacilli</taxon>
        <taxon>Bacillales</taxon>
        <taxon>Bacillaceae</taxon>
        <taxon>Alkalicoccobacillus</taxon>
    </lineage>
</organism>
<name>A0ABU9VF59_9BACI</name>
<dbReference type="InterPro" id="IPR029068">
    <property type="entry name" value="Glyas_Bleomycin-R_OHBP_Dase"/>
</dbReference>
<reference evidence="2 3" key="1">
    <citation type="submission" date="2024-03" db="EMBL/GenBank/DDBJ databases">
        <title>Bacilli Hybrid Assemblies.</title>
        <authorList>
            <person name="Kovac J."/>
        </authorList>
    </citation>
    <scope>NUCLEOTIDE SEQUENCE [LARGE SCALE GENOMIC DNA]</scope>
    <source>
        <strain evidence="2 3">FSL R7-0666</strain>
    </source>
</reference>
<comment type="caution">
    <text evidence="2">The sequence shown here is derived from an EMBL/GenBank/DDBJ whole genome shotgun (WGS) entry which is preliminary data.</text>
</comment>
<dbReference type="Gene3D" id="3.10.180.10">
    <property type="entry name" value="2,3-Dihydroxybiphenyl 1,2-Dioxygenase, domain 1"/>
    <property type="match status" value="1"/>
</dbReference>
<dbReference type="EMBL" id="JBCITK010000001">
    <property type="protein sequence ID" value="MEN0641868.1"/>
    <property type="molecule type" value="Genomic_DNA"/>
</dbReference>
<evidence type="ECO:0000313" key="2">
    <source>
        <dbReference type="EMBL" id="MEN0641868.1"/>
    </source>
</evidence>
<evidence type="ECO:0000259" key="1">
    <source>
        <dbReference type="PROSITE" id="PS51819"/>
    </source>
</evidence>
<dbReference type="PROSITE" id="PS51819">
    <property type="entry name" value="VOC"/>
    <property type="match status" value="1"/>
</dbReference>
<dbReference type="SUPFAM" id="SSF54593">
    <property type="entry name" value="Glyoxalase/Bleomycin resistance protein/Dihydroxybiphenyl dioxygenase"/>
    <property type="match status" value="1"/>
</dbReference>
<keyword evidence="3" id="KW-1185">Reference proteome</keyword>
<gene>
    <name evidence="2" type="ORF">MKY91_01675</name>
</gene>
<protein>
    <recommendedName>
        <fullName evidence="1">VOC domain-containing protein</fullName>
    </recommendedName>
</protein>
<dbReference type="RefSeq" id="WP_343129044.1">
    <property type="nucleotide sequence ID" value="NZ_JBCITK010000001.1"/>
</dbReference>
<accession>A0ABU9VF59</accession>
<proteinExistence type="predicted"/>
<sequence length="127" mass="14521">MTISLNHVVCFTKNNEASAKHFAEIMGLKIDGYEGFDNKFVRVDVTPSSSIFFQTIKETYPLQHLAFEMSEETFAGLEQRMMKNHISYGNSPSNTTNQKTDHPFTEKGLFWIHDGCLFEVMVSNESE</sequence>
<dbReference type="Proteomes" id="UP001418796">
    <property type="component" value="Unassembled WGS sequence"/>
</dbReference>
<feature type="domain" description="VOC" evidence="1">
    <location>
        <begin position="4"/>
        <end position="123"/>
    </location>
</feature>
<evidence type="ECO:0000313" key="3">
    <source>
        <dbReference type="Proteomes" id="UP001418796"/>
    </source>
</evidence>